<dbReference type="EMBL" id="GBXM01033561">
    <property type="protein sequence ID" value="JAH75016.1"/>
    <property type="molecule type" value="Transcribed_RNA"/>
</dbReference>
<name>A0A0E9VAG8_ANGAN</name>
<organism evidence="1">
    <name type="scientific">Anguilla anguilla</name>
    <name type="common">European freshwater eel</name>
    <name type="synonym">Muraena anguilla</name>
    <dbReference type="NCBI Taxonomy" id="7936"/>
    <lineage>
        <taxon>Eukaryota</taxon>
        <taxon>Metazoa</taxon>
        <taxon>Chordata</taxon>
        <taxon>Craniata</taxon>
        <taxon>Vertebrata</taxon>
        <taxon>Euteleostomi</taxon>
        <taxon>Actinopterygii</taxon>
        <taxon>Neopterygii</taxon>
        <taxon>Teleostei</taxon>
        <taxon>Anguilliformes</taxon>
        <taxon>Anguillidae</taxon>
        <taxon>Anguilla</taxon>
    </lineage>
</organism>
<protein>
    <submittedName>
        <fullName evidence="1">Uncharacterized protein</fullName>
    </submittedName>
</protein>
<dbReference type="AlphaFoldDB" id="A0A0E9VAG8"/>
<reference evidence="1" key="1">
    <citation type="submission" date="2014-11" db="EMBL/GenBank/DDBJ databases">
        <authorList>
            <person name="Amaro Gonzalez C."/>
        </authorList>
    </citation>
    <scope>NUCLEOTIDE SEQUENCE</scope>
</reference>
<proteinExistence type="predicted"/>
<reference evidence="1" key="2">
    <citation type="journal article" date="2015" name="Fish Shellfish Immunol.">
        <title>Early steps in the European eel (Anguilla anguilla)-Vibrio vulnificus interaction in the gills: Role of the RtxA13 toxin.</title>
        <authorList>
            <person name="Callol A."/>
            <person name="Pajuelo D."/>
            <person name="Ebbesson L."/>
            <person name="Teles M."/>
            <person name="MacKenzie S."/>
            <person name="Amaro C."/>
        </authorList>
    </citation>
    <scope>NUCLEOTIDE SEQUENCE</scope>
</reference>
<sequence>MQTNVFGINFLQFCKNYSYRKNSVHVCETHLSVV</sequence>
<accession>A0A0E9VAG8</accession>
<evidence type="ECO:0000313" key="1">
    <source>
        <dbReference type="EMBL" id="JAH75016.1"/>
    </source>
</evidence>